<evidence type="ECO:0000256" key="1">
    <source>
        <dbReference type="SAM" id="Coils"/>
    </source>
</evidence>
<keyword evidence="3" id="KW-0472">Membrane</keyword>
<dbReference type="Proteomes" id="UP000192591">
    <property type="component" value="Unassembled WGS sequence"/>
</dbReference>
<gene>
    <name evidence="5" type="ORF">B1813_11915</name>
</gene>
<keyword evidence="3" id="KW-0812">Transmembrane</keyword>
<comment type="caution">
    <text evidence="5">The sequence shown here is derived from an EMBL/GenBank/DDBJ whole genome shotgun (WGS) entry which is preliminary data.</text>
</comment>
<keyword evidence="3" id="KW-1133">Transmembrane helix</keyword>
<feature type="transmembrane region" description="Helical" evidence="3">
    <location>
        <begin position="40"/>
        <end position="60"/>
    </location>
</feature>
<feature type="compositionally biased region" description="Polar residues" evidence="2">
    <location>
        <begin position="494"/>
        <end position="507"/>
    </location>
</feature>
<feature type="compositionally biased region" description="Low complexity" evidence="2">
    <location>
        <begin position="403"/>
        <end position="443"/>
    </location>
</feature>
<evidence type="ECO:0000259" key="4">
    <source>
        <dbReference type="Pfam" id="PF20570"/>
    </source>
</evidence>
<feature type="compositionally biased region" description="Pro residues" evidence="2">
    <location>
        <begin position="458"/>
        <end position="468"/>
    </location>
</feature>
<feature type="compositionally biased region" description="Basic and acidic residues" evidence="2">
    <location>
        <begin position="300"/>
        <end position="314"/>
    </location>
</feature>
<organism evidence="5 6">
    <name type="scientific">Saccharomonospora piscinae</name>
    <dbReference type="NCBI Taxonomy" id="687388"/>
    <lineage>
        <taxon>Bacteria</taxon>
        <taxon>Bacillati</taxon>
        <taxon>Actinomycetota</taxon>
        <taxon>Actinomycetes</taxon>
        <taxon>Pseudonocardiales</taxon>
        <taxon>Pseudonocardiaceae</taxon>
        <taxon>Saccharomonospora</taxon>
    </lineage>
</organism>
<feature type="compositionally biased region" description="Low complexity" evidence="2">
    <location>
        <begin position="379"/>
        <end position="394"/>
    </location>
</feature>
<sequence length="582" mass="61753">MTGVGDDSRARSASKPWLAVGFLLALGATVALVLTDDLRWIRLAVVAALWAALIGALMAAQYRRQAATSEKSASKAQQIYELELQKEISARREHELEIESETRRRVESESRDELEALREEMRTLRENLQNLFGGEVLWERVALTAQSTRMRKLGEEPKLVAAGEPGNGRPAQLTVGADAEVVDQPTELIGRVRDRDAEPAPEPAEPDEPMVARAEQPRRREPGPPRTRFVPRPSRPAEDSRPNQQPVDPPTRRVQPKPGAAMARASEAANRARSERSRSNQRPVAGPPGTPPPAQYAPRRAPEPAAERPVERSRPAVAPVDAAAAGGSAPSGPAAVRRPQPAVEEAPTRTQSPVEGRTAVTPPIPPRRGGPPARPVPPRTADAQPPTEVRAPVTRRPPPAQAPKPAQQAQPQPAEPSAASAGSTGAVGSTGATESTGSGSEATVAGAPVVSRAQPAEPAAPEPNPTLPPEIRDARPSGGRRRRAEPADKPASRANGSTTAPETTPQSGRGRRYRADDEQPSWLGTSSEGDAEPGAGRRRAPEPEFDDAEPAGSHAEGRSVSDLLAAYGASGASPRRRRRAAD</sequence>
<keyword evidence="1" id="KW-0175">Coiled coil</keyword>
<dbReference type="EMBL" id="MWIH01000005">
    <property type="protein sequence ID" value="OQO92837.1"/>
    <property type="molecule type" value="Genomic_DNA"/>
</dbReference>
<dbReference type="AlphaFoldDB" id="A0A1V9A6S9"/>
<feature type="coiled-coil region" evidence="1">
    <location>
        <begin position="91"/>
        <end position="134"/>
    </location>
</feature>
<feature type="domain" description="DUF6779" evidence="4">
    <location>
        <begin position="42"/>
        <end position="149"/>
    </location>
</feature>
<dbReference type="RefSeq" id="WP_081191837.1">
    <property type="nucleotide sequence ID" value="NZ_MWIH01000005.1"/>
</dbReference>
<feature type="compositionally biased region" description="Pro residues" evidence="2">
    <location>
        <begin position="362"/>
        <end position="378"/>
    </location>
</feature>
<protein>
    <recommendedName>
        <fullName evidence="4">DUF6779 domain-containing protein</fullName>
    </recommendedName>
</protein>
<reference evidence="5 6" key="1">
    <citation type="submission" date="2017-02" db="EMBL/GenBank/DDBJ databases">
        <title>Draft genome of Saccharomonospora sp. 154.</title>
        <authorList>
            <person name="Alonso-Carmona G.S."/>
            <person name="De La Haba R."/>
            <person name="Vera-Gargallo B."/>
            <person name="Sandoval-Trujillo A.H."/>
            <person name="Ramirez-Duran N."/>
            <person name="Ventosa A."/>
        </authorList>
    </citation>
    <scope>NUCLEOTIDE SEQUENCE [LARGE SCALE GENOMIC DNA]</scope>
    <source>
        <strain evidence="5 6">LRS4.154</strain>
    </source>
</reference>
<name>A0A1V9A6S9_SACPI</name>
<feature type="region of interest" description="Disordered" evidence="2">
    <location>
        <begin position="154"/>
        <end position="582"/>
    </location>
</feature>
<feature type="compositionally biased region" description="Low complexity" evidence="2">
    <location>
        <begin position="315"/>
        <end position="337"/>
    </location>
</feature>
<feature type="transmembrane region" description="Helical" evidence="3">
    <location>
        <begin position="17"/>
        <end position="34"/>
    </location>
</feature>
<feature type="compositionally biased region" description="Low complexity" evidence="2">
    <location>
        <begin position="260"/>
        <end position="269"/>
    </location>
</feature>
<keyword evidence="6" id="KW-1185">Reference proteome</keyword>
<evidence type="ECO:0000313" key="5">
    <source>
        <dbReference type="EMBL" id="OQO92837.1"/>
    </source>
</evidence>
<dbReference type="STRING" id="1962155.B1813_11915"/>
<evidence type="ECO:0000256" key="2">
    <source>
        <dbReference type="SAM" id="MobiDB-lite"/>
    </source>
</evidence>
<evidence type="ECO:0000313" key="6">
    <source>
        <dbReference type="Proteomes" id="UP000192591"/>
    </source>
</evidence>
<proteinExistence type="predicted"/>
<evidence type="ECO:0000256" key="3">
    <source>
        <dbReference type="SAM" id="Phobius"/>
    </source>
</evidence>
<accession>A0A1V9A6S9</accession>
<feature type="compositionally biased region" description="Pro residues" evidence="2">
    <location>
        <begin position="285"/>
        <end position="295"/>
    </location>
</feature>
<dbReference type="Pfam" id="PF20570">
    <property type="entry name" value="DUF6779"/>
    <property type="match status" value="1"/>
</dbReference>
<dbReference type="InterPro" id="IPR046706">
    <property type="entry name" value="DUF6779"/>
</dbReference>